<comment type="caution">
    <text evidence="4">The sequence shown here is derived from an EMBL/GenBank/DDBJ whole genome shotgun (WGS) entry which is preliminary data.</text>
</comment>
<evidence type="ECO:0000313" key="4">
    <source>
        <dbReference type="EMBL" id="GAA4034014.1"/>
    </source>
</evidence>
<feature type="domain" description="N-acetyltransferase" evidence="3">
    <location>
        <begin position="5"/>
        <end position="159"/>
    </location>
</feature>
<dbReference type="InterPro" id="IPR000182">
    <property type="entry name" value="GNAT_dom"/>
</dbReference>
<dbReference type="SUPFAM" id="SSF55729">
    <property type="entry name" value="Acyl-CoA N-acyltransferases (Nat)"/>
    <property type="match status" value="1"/>
</dbReference>
<dbReference type="InterPro" id="IPR050832">
    <property type="entry name" value="Bact_Acetyltransf"/>
</dbReference>
<sequence>MPSGLHIREAVPDDAPLLAALTRHCWAGTVAASSSGHNESPSRVAQQLQQGGAFILMVDAVVAGSVRWLPLETESGAWEILRMGVHPEFRGEHLSTHLLEAVVHHALLADVNELRLAVRNDQSRIVDLYATLGFELAPELDYSHANPLEPPPTVMRRVL</sequence>
<dbReference type="PROSITE" id="PS51186">
    <property type="entry name" value="GNAT"/>
    <property type="match status" value="1"/>
</dbReference>
<dbReference type="PANTHER" id="PTHR43877">
    <property type="entry name" value="AMINOALKYLPHOSPHONATE N-ACETYLTRANSFERASE-RELATED-RELATED"/>
    <property type="match status" value="1"/>
</dbReference>
<proteinExistence type="predicted"/>
<reference evidence="5" key="1">
    <citation type="journal article" date="2019" name="Int. J. Syst. Evol. Microbiol.">
        <title>The Global Catalogue of Microorganisms (GCM) 10K type strain sequencing project: providing services to taxonomists for standard genome sequencing and annotation.</title>
        <authorList>
            <consortium name="The Broad Institute Genomics Platform"/>
            <consortium name="The Broad Institute Genome Sequencing Center for Infectious Disease"/>
            <person name="Wu L."/>
            <person name="Ma J."/>
        </authorList>
    </citation>
    <scope>NUCLEOTIDE SEQUENCE [LARGE SCALE GENOMIC DNA]</scope>
    <source>
        <strain evidence="5">JCM 16673</strain>
    </source>
</reference>
<keyword evidence="2" id="KW-0012">Acyltransferase</keyword>
<evidence type="ECO:0000256" key="1">
    <source>
        <dbReference type="ARBA" id="ARBA00022679"/>
    </source>
</evidence>
<accession>A0ABP7U109</accession>
<dbReference type="CDD" id="cd04301">
    <property type="entry name" value="NAT_SF"/>
    <property type="match status" value="1"/>
</dbReference>
<dbReference type="Proteomes" id="UP001501353">
    <property type="component" value="Unassembled WGS sequence"/>
</dbReference>
<protein>
    <recommendedName>
        <fullName evidence="3">N-acetyltransferase domain-containing protein</fullName>
    </recommendedName>
</protein>
<dbReference type="EMBL" id="BAAAZE010000016">
    <property type="protein sequence ID" value="GAA4034014.1"/>
    <property type="molecule type" value="Genomic_DNA"/>
</dbReference>
<evidence type="ECO:0000259" key="3">
    <source>
        <dbReference type="PROSITE" id="PS51186"/>
    </source>
</evidence>
<name>A0ABP7U109_9BURK</name>
<keyword evidence="1" id="KW-0808">Transferase</keyword>
<dbReference type="Gene3D" id="3.40.630.30">
    <property type="match status" value="1"/>
</dbReference>
<keyword evidence="5" id="KW-1185">Reference proteome</keyword>
<gene>
    <name evidence="4" type="ORF">GCM10022212_36580</name>
</gene>
<dbReference type="RefSeq" id="WP_344765615.1">
    <property type="nucleotide sequence ID" value="NZ_BAAAZE010000016.1"/>
</dbReference>
<organism evidence="4 5">
    <name type="scientific">Actimicrobium antarcticum</name>
    <dbReference type="NCBI Taxonomy" id="1051899"/>
    <lineage>
        <taxon>Bacteria</taxon>
        <taxon>Pseudomonadati</taxon>
        <taxon>Pseudomonadota</taxon>
        <taxon>Betaproteobacteria</taxon>
        <taxon>Burkholderiales</taxon>
        <taxon>Oxalobacteraceae</taxon>
        <taxon>Actimicrobium</taxon>
    </lineage>
</organism>
<evidence type="ECO:0000313" key="5">
    <source>
        <dbReference type="Proteomes" id="UP001501353"/>
    </source>
</evidence>
<dbReference type="Pfam" id="PF00583">
    <property type="entry name" value="Acetyltransf_1"/>
    <property type="match status" value="1"/>
</dbReference>
<dbReference type="InterPro" id="IPR016181">
    <property type="entry name" value="Acyl_CoA_acyltransferase"/>
</dbReference>
<evidence type="ECO:0000256" key="2">
    <source>
        <dbReference type="ARBA" id="ARBA00023315"/>
    </source>
</evidence>